<proteinExistence type="predicted"/>
<feature type="region of interest" description="Disordered" evidence="1">
    <location>
        <begin position="60"/>
        <end position="89"/>
    </location>
</feature>
<dbReference type="AlphaFoldDB" id="A0A5J9TD47"/>
<keyword evidence="3" id="KW-1185">Reference proteome</keyword>
<organism evidence="2 3">
    <name type="scientific">Eragrostis curvula</name>
    <name type="common">weeping love grass</name>
    <dbReference type="NCBI Taxonomy" id="38414"/>
    <lineage>
        <taxon>Eukaryota</taxon>
        <taxon>Viridiplantae</taxon>
        <taxon>Streptophyta</taxon>
        <taxon>Embryophyta</taxon>
        <taxon>Tracheophyta</taxon>
        <taxon>Spermatophyta</taxon>
        <taxon>Magnoliopsida</taxon>
        <taxon>Liliopsida</taxon>
        <taxon>Poales</taxon>
        <taxon>Poaceae</taxon>
        <taxon>PACMAD clade</taxon>
        <taxon>Chloridoideae</taxon>
        <taxon>Eragrostideae</taxon>
        <taxon>Eragrostidinae</taxon>
        <taxon>Eragrostis</taxon>
    </lineage>
</organism>
<dbReference type="Proteomes" id="UP000324897">
    <property type="component" value="Chromosome 3"/>
</dbReference>
<accession>A0A5J9TD47</accession>
<dbReference type="OrthoDB" id="664786at2759"/>
<feature type="non-terminal residue" evidence="2">
    <location>
        <position position="1"/>
    </location>
</feature>
<comment type="caution">
    <text evidence="2">The sequence shown here is derived from an EMBL/GenBank/DDBJ whole genome shotgun (WGS) entry which is preliminary data.</text>
</comment>
<gene>
    <name evidence="2" type="ORF">EJB05_42325</name>
</gene>
<feature type="compositionally biased region" description="Basic and acidic residues" evidence="1">
    <location>
        <begin position="66"/>
        <end position="75"/>
    </location>
</feature>
<reference evidence="2 3" key="1">
    <citation type="journal article" date="2019" name="Sci. Rep.">
        <title>A high-quality genome of Eragrostis curvula grass provides insights into Poaceae evolution and supports new strategies to enhance forage quality.</title>
        <authorList>
            <person name="Carballo J."/>
            <person name="Santos B.A.C.M."/>
            <person name="Zappacosta D."/>
            <person name="Garbus I."/>
            <person name="Selva J.P."/>
            <person name="Gallo C.A."/>
            <person name="Diaz A."/>
            <person name="Albertini E."/>
            <person name="Caccamo M."/>
            <person name="Echenique V."/>
        </authorList>
    </citation>
    <scope>NUCLEOTIDE SEQUENCE [LARGE SCALE GENOMIC DNA]</scope>
    <source>
        <strain evidence="3">cv. Victoria</strain>
        <tissue evidence="2">Leaf</tissue>
    </source>
</reference>
<evidence type="ECO:0000256" key="1">
    <source>
        <dbReference type="SAM" id="MobiDB-lite"/>
    </source>
</evidence>
<evidence type="ECO:0000313" key="2">
    <source>
        <dbReference type="EMBL" id="TVU08898.1"/>
    </source>
</evidence>
<dbReference type="Gramene" id="TVU08898">
    <property type="protein sequence ID" value="TVU08898"/>
    <property type="gene ID" value="EJB05_42325"/>
</dbReference>
<sequence>MDGIIPFVCNALKKRRIARSMTEYERLPSGAATLAEAERFTGGGGDRYRSQSCRFEVVRSPADEPGLWRDDDGRAPPDGIPDEPFHAGP</sequence>
<protein>
    <submittedName>
        <fullName evidence="2">Uncharacterized protein</fullName>
    </submittedName>
</protein>
<evidence type="ECO:0000313" key="3">
    <source>
        <dbReference type="Proteomes" id="UP000324897"/>
    </source>
</evidence>
<dbReference type="EMBL" id="RWGY01000039">
    <property type="protein sequence ID" value="TVU08898.1"/>
    <property type="molecule type" value="Genomic_DNA"/>
</dbReference>
<name>A0A5J9TD47_9POAL</name>